<evidence type="ECO:0000313" key="3">
    <source>
        <dbReference type="Proteomes" id="UP000828390"/>
    </source>
</evidence>
<reference evidence="2" key="1">
    <citation type="journal article" date="2019" name="bioRxiv">
        <title>The Genome of the Zebra Mussel, Dreissena polymorpha: A Resource for Invasive Species Research.</title>
        <authorList>
            <person name="McCartney M.A."/>
            <person name="Auch B."/>
            <person name="Kono T."/>
            <person name="Mallez S."/>
            <person name="Zhang Y."/>
            <person name="Obille A."/>
            <person name="Becker A."/>
            <person name="Abrahante J.E."/>
            <person name="Garbe J."/>
            <person name="Badalamenti J.P."/>
            <person name="Herman A."/>
            <person name="Mangelson H."/>
            <person name="Liachko I."/>
            <person name="Sullivan S."/>
            <person name="Sone E.D."/>
            <person name="Koren S."/>
            <person name="Silverstein K.A.T."/>
            <person name="Beckman K.B."/>
            <person name="Gohl D.M."/>
        </authorList>
    </citation>
    <scope>NUCLEOTIDE SEQUENCE</scope>
    <source>
        <strain evidence="2">Duluth1</strain>
        <tissue evidence="2">Whole animal</tissue>
    </source>
</reference>
<evidence type="ECO:0000313" key="2">
    <source>
        <dbReference type="EMBL" id="KAH3862378.1"/>
    </source>
</evidence>
<dbReference type="Proteomes" id="UP000828390">
    <property type="component" value="Unassembled WGS sequence"/>
</dbReference>
<reference evidence="2" key="2">
    <citation type="submission" date="2020-11" db="EMBL/GenBank/DDBJ databases">
        <authorList>
            <person name="McCartney M.A."/>
            <person name="Auch B."/>
            <person name="Kono T."/>
            <person name="Mallez S."/>
            <person name="Becker A."/>
            <person name="Gohl D.M."/>
            <person name="Silverstein K.A.T."/>
            <person name="Koren S."/>
            <person name="Bechman K.B."/>
            <person name="Herman A."/>
            <person name="Abrahante J.E."/>
            <person name="Garbe J."/>
        </authorList>
    </citation>
    <scope>NUCLEOTIDE SEQUENCE</scope>
    <source>
        <strain evidence="2">Duluth1</strain>
        <tissue evidence="2">Whole animal</tissue>
    </source>
</reference>
<accession>A0A9D4RCG9</accession>
<dbReference type="AlphaFoldDB" id="A0A9D4RCG9"/>
<dbReference type="EMBL" id="JAIWYP010000002">
    <property type="protein sequence ID" value="KAH3862378.1"/>
    <property type="molecule type" value="Genomic_DNA"/>
</dbReference>
<sequence>MLDKCECWSVYKPNVDGWTGGQRAKTNPKISPEQSGELKSVFHRSEPFSNLSEKSIKPM</sequence>
<gene>
    <name evidence="2" type="ORF">DPMN_025344</name>
</gene>
<feature type="compositionally biased region" description="Polar residues" evidence="1">
    <location>
        <begin position="24"/>
        <end position="34"/>
    </location>
</feature>
<keyword evidence="3" id="KW-1185">Reference proteome</keyword>
<proteinExistence type="predicted"/>
<protein>
    <submittedName>
        <fullName evidence="2">Uncharacterized protein</fullName>
    </submittedName>
</protein>
<organism evidence="2 3">
    <name type="scientific">Dreissena polymorpha</name>
    <name type="common">Zebra mussel</name>
    <name type="synonym">Mytilus polymorpha</name>
    <dbReference type="NCBI Taxonomy" id="45954"/>
    <lineage>
        <taxon>Eukaryota</taxon>
        <taxon>Metazoa</taxon>
        <taxon>Spiralia</taxon>
        <taxon>Lophotrochozoa</taxon>
        <taxon>Mollusca</taxon>
        <taxon>Bivalvia</taxon>
        <taxon>Autobranchia</taxon>
        <taxon>Heteroconchia</taxon>
        <taxon>Euheterodonta</taxon>
        <taxon>Imparidentia</taxon>
        <taxon>Neoheterodontei</taxon>
        <taxon>Myida</taxon>
        <taxon>Dreissenoidea</taxon>
        <taxon>Dreissenidae</taxon>
        <taxon>Dreissena</taxon>
    </lineage>
</organism>
<name>A0A9D4RCG9_DREPO</name>
<evidence type="ECO:0000256" key="1">
    <source>
        <dbReference type="SAM" id="MobiDB-lite"/>
    </source>
</evidence>
<feature type="region of interest" description="Disordered" evidence="1">
    <location>
        <begin position="18"/>
        <end position="44"/>
    </location>
</feature>
<comment type="caution">
    <text evidence="2">The sequence shown here is derived from an EMBL/GenBank/DDBJ whole genome shotgun (WGS) entry which is preliminary data.</text>
</comment>